<feature type="compositionally biased region" description="Basic and acidic residues" evidence="1">
    <location>
        <begin position="194"/>
        <end position="207"/>
    </location>
</feature>
<sequence>MPAQSLKHLATKTAIRHVKSINDIGNLPYVLVRPILMRVDNPERLHAMEVLSPHLAETDQELWLELIKRDIPQWQKYELPQNSNSWYEIYCDLQAEVQRELEADAARLKRAIDGIQSERAQLQPKVMRSIPRGVRGSRGRVVSRGPMSSADARKKSAIFAPQRRNPALIVPTKHLNNRATQITKAPLSLIEAHRRPADPPAPRREAAAGRISAPGTMASKSTRPLPAPHSSSALADREARLRAIAAGKPIPPRPLSNSAPTGATIDRPRNAGNASISTKESHSPVKKAIPKRKATSPPPQSAAAGGSSSALSGRTAPEMTGRPGIARKRSEVDIFLRPKKKRVV</sequence>
<gene>
    <name evidence="2" type="ORF">PECM_006337</name>
</gene>
<dbReference type="InterPro" id="IPR051870">
    <property type="entry name" value="Elongin-A_domain"/>
</dbReference>
<dbReference type="EMBL" id="WIWV01000005">
    <property type="protein sequence ID" value="KAF7719485.1"/>
    <property type="molecule type" value="Genomic_DNA"/>
</dbReference>
<feature type="compositionally biased region" description="Low complexity" evidence="1">
    <location>
        <begin position="301"/>
        <end position="316"/>
    </location>
</feature>
<evidence type="ECO:0000313" key="3">
    <source>
        <dbReference type="Proteomes" id="UP000631181"/>
    </source>
</evidence>
<dbReference type="InterPro" id="IPR010684">
    <property type="entry name" value="RNA_pol_II_trans_fac_SIII_A"/>
</dbReference>
<dbReference type="GO" id="GO:0070449">
    <property type="term" value="C:elongin complex"/>
    <property type="evidence" value="ECO:0007669"/>
    <property type="project" value="InterPro"/>
</dbReference>
<keyword evidence="3" id="KW-1185">Reference proteome</keyword>
<dbReference type="Proteomes" id="UP000631181">
    <property type="component" value="Unassembled WGS sequence"/>
</dbReference>
<feature type="compositionally biased region" description="Basic residues" evidence="1">
    <location>
        <begin position="284"/>
        <end position="294"/>
    </location>
</feature>
<protein>
    <recommendedName>
        <fullName evidence="4">RNA polymerase II transcription factor SIII subunit A</fullName>
    </recommendedName>
</protein>
<accession>A0A8J8W790</accession>
<evidence type="ECO:0000256" key="1">
    <source>
        <dbReference type="SAM" id="MobiDB-lite"/>
    </source>
</evidence>
<dbReference type="OrthoDB" id="21513at2759"/>
<name>A0A8J8W790_9EURO</name>
<feature type="region of interest" description="Disordered" evidence="1">
    <location>
        <begin position="134"/>
        <end position="154"/>
    </location>
</feature>
<dbReference type="AlphaFoldDB" id="A0A8J8W790"/>
<dbReference type="PANTHER" id="PTHR15141">
    <property type="entry name" value="TRANSCRIPTION ELONGATION FACTOR B POLYPEPTIDE 3"/>
    <property type="match status" value="1"/>
</dbReference>
<proteinExistence type="predicted"/>
<evidence type="ECO:0008006" key="4">
    <source>
        <dbReference type="Google" id="ProtNLM"/>
    </source>
</evidence>
<evidence type="ECO:0000313" key="2">
    <source>
        <dbReference type="EMBL" id="KAF7719485.1"/>
    </source>
</evidence>
<reference evidence="2" key="1">
    <citation type="journal article" date="2020" name="Front. Microbiol.">
        <title>Gene regulatory networks of Penicillium echinulatum 2HH and Penicillium oxalicum 114-2 inferred by a computational biology approach.</title>
        <authorList>
            <person name="Lenz A.R."/>
            <person name="Galan-Vasquez E."/>
            <person name="Balbinot E."/>
            <person name="De Abreu F.P."/>
            <person name="De Oliveira N.S."/>
            <person name="Da Rosa L.O."/>
            <person name="De Avila E Silva S."/>
            <person name="Camassola M."/>
            <person name="Dillon A.J.P."/>
            <person name="Perez-Rueda E."/>
        </authorList>
    </citation>
    <scope>NUCLEOTIDE SEQUENCE</scope>
    <source>
        <strain evidence="2">S1M29</strain>
    </source>
</reference>
<dbReference type="GO" id="GO:0006368">
    <property type="term" value="P:transcription elongation by RNA polymerase II"/>
    <property type="evidence" value="ECO:0007669"/>
    <property type="project" value="InterPro"/>
</dbReference>
<dbReference type="Gene3D" id="6.10.250.3180">
    <property type="match status" value="1"/>
</dbReference>
<feature type="region of interest" description="Disordered" evidence="1">
    <location>
        <begin position="194"/>
        <end position="344"/>
    </location>
</feature>
<dbReference type="PANTHER" id="PTHR15141:SF76">
    <property type="entry name" value="TRANSCRIPTION ELONGATION FACTOR B POLYPEPTIDE 3"/>
    <property type="match status" value="1"/>
</dbReference>
<comment type="caution">
    <text evidence="2">The sequence shown here is derived from an EMBL/GenBank/DDBJ whole genome shotgun (WGS) entry which is preliminary data.</text>
</comment>
<dbReference type="Pfam" id="PF06881">
    <property type="entry name" value="Elongin_A"/>
    <property type="match status" value="1"/>
</dbReference>
<organism evidence="2 3">
    <name type="scientific">Penicillium ucsense</name>
    <dbReference type="NCBI Taxonomy" id="2839758"/>
    <lineage>
        <taxon>Eukaryota</taxon>
        <taxon>Fungi</taxon>
        <taxon>Dikarya</taxon>
        <taxon>Ascomycota</taxon>
        <taxon>Pezizomycotina</taxon>
        <taxon>Eurotiomycetes</taxon>
        <taxon>Eurotiomycetidae</taxon>
        <taxon>Eurotiales</taxon>
        <taxon>Aspergillaceae</taxon>
        <taxon>Penicillium</taxon>
    </lineage>
</organism>